<evidence type="ECO:0000259" key="1">
    <source>
        <dbReference type="Pfam" id="PF03644"/>
    </source>
</evidence>
<feature type="domain" description="Cytosolic endo-beta-N-acetylglucosaminidase TIM barrel" evidence="1">
    <location>
        <begin position="86"/>
        <end position="488"/>
    </location>
</feature>
<dbReference type="AlphaFoldDB" id="A0A9Q3GEH7"/>
<dbReference type="PANTHER" id="PTHR13246">
    <property type="entry name" value="ENDO BETA N-ACETYLGLUCOSAMINIDASE"/>
    <property type="match status" value="1"/>
</dbReference>
<dbReference type="Pfam" id="PF03644">
    <property type="entry name" value="Glyco_hydro_85"/>
    <property type="match status" value="1"/>
</dbReference>
<dbReference type="PANTHER" id="PTHR13246:SF1">
    <property type="entry name" value="CYTOSOLIC ENDO-BETA-N-ACETYLGLUCOSAMINIDASE"/>
    <property type="match status" value="1"/>
</dbReference>
<accession>A0A9Q3GEH7</accession>
<dbReference type="Proteomes" id="UP000765509">
    <property type="component" value="Unassembled WGS sequence"/>
</dbReference>
<dbReference type="InterPro" id="IPR032979">
    <property type="entry name" value="ENGase"/>
</dbReference>
<sequence>MPISKSLIQPDHLQDQVQPLLIVSFKFKPFLSSISKILDFFHLNKILIEKILSNHHPTNLHELNPNQKPKLILTHDFKGGYIDNQFKRDYTFEYLNHVDTFIYFSHQTVSIPPVDWVTAAKNHGTSILGTLIFESVTSIDQLKLLLIGPNIQSSAIHQTKYFIKINSINQSEFDIISTYFADRLIDLAIIFQFHGWLINIEVDILQSIPNQSSAFTRAFKIWLEYLQLEGRRRVGSDWQVCWYDSISYLDGRLQWQSHLHPQHNLAFFSASSSIFLDYHWSQDHIKATETLVDQLIQLNPPLSSNLSSQQILNLSSSWRKSLQDKSASPQQLKQSIFFGVDVFGRGCPFGGGFSSWKAASQSLQSGFSVALFAQAWTWESHHLHPDRSDSTEGHPNWWKRWWRDERYFWSGLVEPLPNSNNLLGPIEPPNAYIDACRIAQESKQPIPKKGLGFSELPKHKPFNELFPVKSSKPTDWFYTNWSLGSGSNGIWIQGQHYFNKQMGISQWTDMAMSFPIHDLAVGSGKVSNLNINIPVESGLALCDLIDHIGWSGSGCVKIEQVESSNPGAKFLWMNTTAIKLTSELKCRLVWKPAKATLLPLGFAFHIGDPQSSNLVYSVSASSSPASDINPSIILVHPSESSDLVVFNVQTRLIDNGWHETVCELQTNTSTNLLITRLGITLPGSTSIASRFCHYVGELSIVPHALTSKLTKKHENQVQVRWEAKDLSSSNNPVFSDYGKAFWEVSDNQTGKVLMWVLHLELESRNDEKSDKVIEKTKTLIGVIRGYQEILMNLKDSQVKILGTAVPNGKVHSRLIVEGIGIDGQVFYVGYCQVNY</sequence>
<dbReference type="Gene3D" id="3.20.20.80">
    <property type="entry name" value="Glycosidases"/>
    <property type="match status" value="1"/>
</dbReference>
<keyword evidence="3" id="KW-1185">Reference proteome</keyword>
<evidence type="ECO:0000313" key="3">
    <source>
        <dbReference type="Proteomes" id="UP000765509"/>
    </source>
</evidence>
<comment type="caution">
    <text evidence="2">The sequence shown here is derived from an EMBL/GenBank/DDBJ whole genome shotgun (WGS) entry which is preliminary data.</text>
</comment>
<dbReference type="GO" id="GO:0005829">
    <property type="term" value="C:cytosol"/>
    <property type="evidence" value="ECO:0007669"/>
    <property type="project" value="UniProtKB-SubCell"/>
</dbReference>
<evidence type="ECO:0000313" key="2">
    <source>
        <dbReference type="EMBL" id="MBW0464678.1"/>
    </source>
</evidence>
<gene>
    <name evidence="2" type="ORF">O181_004393</name>
</gene>
<name>A0A9Q3GEH7_9BASI</name>
<dbReference type="EMBL" id="AVOT02000847">
    <property type="protein sequence ID" value="MBW0464678.1"/>
    <property type="molecule type" value="Genomic_DNA"/>
</dbReference>
<dbReference type="OrthoDB" id="284473at2759"/>
<dbReference type="InterPro" id="IPR005201">
    <property type="entry name" value="TIM_ENGase"/>
</dbReference>
<dbReference type="GO" id="GO:0033925">
    <property type="term" value="F:mannosyl-glycoprotein endo-beta-N-acetylglucosaminidase activity"/>
    <property type="evidence" value="ECO:0007669"/>
    <property type="project" value="UniProtKB-EC"/>
</dbReference>
<proteinExistence type="predicted"/>
<reference evidence="2" key="1">
    <citation type="submission" date="2021-03" db="EMBL/GenBank/DDBJ databases">
        <title>Draft genome sequence of rust myrtle Austropuccinia psidii MF-1, a brazilian biotype.</title>
        <authorList>
            <person name="Quecine M.C."/>
            <person name="Pachon D.M.R."/>
            <person name="Bonatelli M.L."/>
            <person name="Correr F.H."/>
            <person name="Franceschini L.M."/>
            <person name="Leite T.F."/>
            <person name="Margarido G.R.A."/>
            <person name="Almeida C.A."/>
            <person name="Ferrarezi J.A."/>
            <person name="Labate C.A."/>
        </authorList>
    </citation>
    <scope>NUCLEOTIDE SEQUENCE</scope>
    <source>
        <strain evidence="2">MF-1</strain>
    </source>
</reference>
<protein>
    <recommendedName>
        <fullName evidence="1">Cytosolic endo-beta-N-acetylglucosaminidase TIM barrel domain-containing protein</fullName>
    </recommendedName>
</protein>
<organism evidence="2 3">
    <name type="scientific">Austropuccinia psidii MF-1</name>
    <dbReference type="NCBI Taxonomy" id="1389203"/>
    <lineage>
        <taxon>Eukaryota</taxon>
        <taxon>Fungi</taxon>
        <taxon>Dikarya</taxon>
        <taxon>Basidiomycota</taxon>
        <taxon>Pucciniomycotina</taxon>
        <taxon>Pucciniomycetes</taxon>
        <taxon>Pucciniales</taxon>
        <taxon>Sphaerophragmiaceae</taxon>
        <taxon>Austropuccinia</taxon>
    </lineage>
</organism>